<feature type="transmembrane region" description="Helical" evidence="5">
    <location>
        <begin position="322"/>
        <end position="345"/>
    </location>
</feature>
<evidence type="ECO:0000313" key="7">
    <source>
        <dbReference type="EMBL" id="ENV97787.1"/>
    </source>
</evidence>
<protein>
    <recommendedName>
        <fullName evidence="6">O-antigen ligase-related domain-containing protein</fullName>
    </recommendedName>
</protein>
<feature type="transmembrane region" description="Helical" evidence="5">
    <location>
        <begin position="357"/>
        <end position="377"/>
    </location>
</feature>
<dbReference type="InterPro" id="IPR007016">
    <property type="entry name" value="O-antigen_ligase-rel_domated"/>
</dbReference>
<feature type="transmembrane region" description="Helical" evidence="5">
    <location>
        <begin position="66"/>
        <end position="84"/>
    </location>
</feature>
<keyword evidence="4 5" id="KW-0472">Membrane</keyword>
<keyword evidence="2 5" id="KW-0812">Transmembrane</keyword>
<dbReference type="GeneID" id="92918206"/>
<feature type="transmembrane region" description="Helical" evidence="5">
    <location>
        <begin position="244"/>
        <end position="264"/>
    </location>
</feature>
<evidence type="ECO:0000259" key="6">
    <source>
        <dbReference type="Pfam" id="PF04932"/>
    </source>
</evidence>
<evidence type="ECO:0000256" key="3">
    <source>
        <dbReference type="ARBA" id="ARBA00022989"/>
    </source>
</evidence>
<feature type="transmembrane region" description="Helical" evidence="5">
    <location>
        <begin position="383"/>
        <end position="400"/>
    </location>
</feature>
<evidence type="ECO:0000256" key="5">
    <source>
        <dbReference type="SAM" id="Phobius"/>
    </source>
</evidence>
<evidence type="ECO:0000256" key="1">
    <source>
        <dbReference type="ARBA" id="ARBA00004141"/>
    </source>
</evidence>
<dbReference type="PANTHER" id="PTHR37422">
    <property type="entry name" value="TEICHURONIC ACID BIOSYNTHESIS PROTEIN TUAE"/>
    <property type="match status" value="1"/>
</dbReference>
<feature type="transmembrane region" description="Helical" evidence="5">
    <location>
        <begin position="35"/>
        <end position="54"/>
    </location>
</feature>
<organism evidence="7 8">
    <name type="scientific">Acinetobacter calcoaceticus DSM 30006 = CIP 81.8</name>
    <dbReference type="NCBI Taxonomy" id="981331"/>
    <lineage>
        <taxon>Bacteria</taxon>
        <taxon>Pseudomonadati</taxon>
        <taxon>Pseudomonadota</taxon>
        <taxon>Gammaproteobacteria</taxon>
        <taxon>Moraxellales</taxon>
        <taxon>Moraxellaceae</taxon>
        <taxon>Acinetobacter</taxon>
        <taxon>Acinetobacter calcoaceticus/baumannii complex</taxon>
    </lineage>
</organism>
<name>A0ABN0K3T3_ACICA</name>
<evidence type="ECO:0000256" key="2">
    <source>
        <dbReference type="ARBA" id="ARBA00022692"/>
    </source>
</evidence>
<feature type="domain" description="O-antigen ligase-related" evidence="6">
    <location>
        <begin position="209"/>
        <end position="338"/>
    </location>
</feature>
<feature type="transmembrane region" description="Helical" evidence="5">
    <location>
        <begin position="90"/>
        <end position="111"/>
    </location>
</feature>
<feature type="transmembrane region" description="Helical" evidence="5">
    <location>
        <begin position="207"/>
        <end position="238"/>
    </location>
</feature>
<feature type="transmembrane region" description="Helical" evidence="5">
    <location>
        <begin position="12"/>
        <end position="29"/>
    </location>
</feature>
<keyword evidence="8" id="KW-1185">Reference proteome</keyword>
<dbReference type="Proteomes" id="UP000013024">
    <property type="component" value="Unassembled WGS sequence"/>
</dbReference>
<reference evidence="7 8" key="1">
    <citation type="submission" date="2013-02" db="EMBL/GenBank/DDBJ databases">
        <title>The Genome Sequence of Acinetobacter calcoaceticus CIP 81.8.</title>
        <authorList>
            <consortium name="The Broad Institute Genome Sequencing Platform"/>
            <consortium name="The Broad Institute Genome Sequencing Center for Infectious Disease"/>
            <person name="Cerqueira G."/>
            <person name="Feldgarden M."/>
            <person name="Courvalin P."/>
            <person name="Perichon B."/>
            <person name="Grillot-Courvalin C."/>
            <person name="Clermont D."/>
            <person name="Rocha E."/>
            <person name="Yoon E.-J."/>
            <person name="Nemec A."/>
            <person name="Walker B."/>
            <person name="Young S.K."/>
            <person name="Zeng Q."/>
            <person name="Gargeya S."/>
            <person name="Fitzgerald M."/>
            <person name="Haas B."/>
            <person name="Abouelleil A."/>
            <person name="Alvarado L."/>
            <person name="Arachchi H.M."/>
            <person name="Berlin A.M."/>
            <person name="Chapman S.B."/>
            <person name="Dewar J."/>
            <person name="Goldberg J."/>
            <person name="Griggs A."/>
            <person name="Gujja S."/>
            <person name="Hansen M."/>
            <person name="Howarth C."/>
            <person name="Imamovic A."/>
            <person name="Larimer J."/>
            <person name="McCowan C."/>
            <person name="Murphy C."/>
            <person name="Neiman D."/>
            <person name="Pearson M."/>
            <person name="Priest M."/>
            <person name="Roberts A."/>
            <person name="Saif S."/>
            <person name="Shea T."/>
            <person name="Sisk P."/>
            <person name="Sykes S."/>
            <person name="Wortman J."/>
            <person name="Nusbaum C."/>
            <person name="Birren B."/>
        </authorList>
    </citation>
    <scope>NUCLEOTIDE SEQUENCE [LARGE SCALE GENOMIC DNA]</scope>
    <source>
        <strain evidence="7 8">CIP 81.8</strain>
    </source>
</reference>
<comment type="caution">
    <text evidence="7">The sequence shown here is derived from an EMBL/GenBank/DDBJ whole genome shotgun (WGS) entry which is preliminary data.</text>
</comment>
<dbReference type="PANTHER" id="PTHR37422:SF13">
    <property type="entry name" value="LIPOPOLYSACCHARIDE BIOSYNTHESIS PROTEIN PA4999-RELATED"/>
    <property type="match status" value="1"/>
</dbReference>
<feature type="transmembrane region" description="Helical" evidence="5">
    <location>
        <begin position="178"/>
        <end position="195"/>
    </location>
</feature>
<dbReference type="EMBL" id="APQI01000006">
    <property type="protein sequence ID" value="ENV97787.1"/>
    <property type="molecule type" value="Genomic_DNA"/>
</dbReference>
<feature type="transmembrane region" description="Helical" evidence="5">
    <location>
        <begin position="123"/>
        <end position="142"/>
    </location>
</feature>
<evidence type="ECO:0000313" key="8">
    <source>
        <dbReference type="Proteomes" id="UP000013024"/>
    </source>
</evidence>
<dbReference type="Pfam" id="PF04932">
    <property type="entry name" value="Wzy_C"/>
    <property type="match status" value="1"/>
</dbReference>
<keyword evidence="3 5" id="KW-1133">Transmembrane helix</keyword>
<comment type="subcellular location">
    <subcellularLocation>
        <location evidence="1">Membrane</location>
        <topology evidence="1">Multi-pass membrane protein</topology>
    </subcellularLocation>
</comment>
<sequence length="408" mass="46937">MINIENFNLNHFIYKLYFSLVFCIFFSTVDVIPTSIYYGFVGLNILLTILLFLALIRNNFLNYKDLVLTLLFIFPIFLSQFFNINNSPNLVRFILIIIFYPIIFFILNYIVSRFSIEKILSPIVLSIGVISIFSALSSLGIVEFEFYGSDANTLDYYADVYSRDRLLAINGIYLNQNSFASILLIGFFSFLNFFISCNKKILKILSALMLFFILILLFLTLARAAIFSVLIGSIFFYIFSNVKIYLKVSILALFALLILALIFISQYGEMFVAKLDSAGLSYRDVIWADALDKFNQNLFFGVGLGNYQFISGGHVYSTHNLYLFFLVSLGILGVSSFILVVLFFLKKLVERIVFYRSDKTILIFSSCVVAILIHQFFEVELDNPFKPLSFFFLLSIAYLFSRPVKNIR</sequence>
<dbReference type="RefSeq" id="WP_005049220.1">
    <property type="nucleotide sequence ID" value="NZ_KB849780.1"/>
</dbReference>
<proteinExistence type="predicted"/>
<gene>
    <name evidence="7" type="ORF">F936_03439</name>
</gene>
<evidence type="ECO:0000256" key="4">
    <source>
        <dbReference type="ARBA" id="ARBA00023136"/>
    </source>
</evidence>
<accession>A0ABN0K3T3</accession>
<dbReference type="InterPro" id="IPR051533">
    <property type="entry name" value="WaaL-like"/>
</dbReference>